<evidence type="ECO:0000313" key="3">
    <source>
        <dbReference type="Proteomes" id="UP000191931"/>
    </source>
</evidence>
<dbReference type="EMBL" id="FWEV01000110">
    <property type="protein sequence ID" value="SLM29798.1"/>
    <property type="molecule type" value="Genomic_DNA"/>
</dbReference>
<dbReference type="InterPro" id="IPR002837">
    <property type="entry name" value="DUF123"/>
</dbReference>
<dbReference type="Pfam" id="PF01986">
    <property type="entry name" value="DUF123"/>
    <property type="match status" value="1"/>
</dbReference>
<keyword evidence="3" id="KW-1185">Reference proteome</keyword>
<dbReference type="Proteomes" id="UP000191931">
    <property type="component" value="Unassembled WGS sequence"/>
</dbReference>
<evidence type="ECO:0000313" key="2">
    <source>
        <dbReference type="EMBL" id="SLM29798.1"/>
    </source>
</evidence>
<dbReference type="InterPro" id="IPR000305">
    <property type="entry name" value="GIY-YIG_endonuc"/>
</dbReference>
<organism evidence="2 3">
    <name type="scientific">Desulfamplus magnetovallimortis</name>
    <dbReference type="NCBI Taxonomy" id="1246637"/>
    <lineage>
        <taxon>Bacteria</taxon>
        <taxon>Pseudomonadati</taxon>
        <taxon>Thermodesulfobacteriota</taxon>
        <taxon>Desulfobacteria</taxon>
        <taxon>Desulfobacterales</taxon>
        <taxon>Desulfobacteraceae</taxon>
        <taxon>Desulfamplus</taxon>
    </lineage>
</organism>
<evidence type="ECO:0000259" key="1">
    <source>
        <dbReference type="SMART" id="SM00465"/>
    </source>
</evidence>
<dbReference type="SMART" id="SM00465">
    <property type="entry name" value="GIYc"/>
    <property type="match status" value="1"/>
</dbReference>
<dbReference type="STRING" id="1246637.MTBBW1_1980020"/>
<proteinExistence type="predicted"/>
<reference evidence="2 3" key="1">
    <citation type="submission" date="2017-03" db="EMBL/GenBank/DDBJ databases">
        <authorList>
            <person name="Afonso C.L."/>
            <person name="Miller P.J."/>
            <person name="Scott M.A."/>
            <person name="Spackman E."/>
            <person name="Goraichik I."/>
            <person name="Dimitrov K.M."/>
            <person name="Suarez D.L."/>
            <person name="Swayne D.E."/>
        </authorList>
    </citation>
    <scope>NUCLEOTIDE SEQUENCE [LARGE SCALE GENOMIC DNA]</scope>
    <source>
        <strain evidence="2">PRJEB14757</strain>
    </source>
</reference>
<protein>
    <recommendedName>
        <fullName evidence="1">GIY-YIG domain-containing protein</fullName>
    </recommendedName>
</protein>
<dbReference type="PANTHER" id="PTHR37460:SF1">
    <property type="entry name" value="ENDONUCLEASE III"/>
    <property type="match status" value="1"/>
</dbReference>
<gene>
    <name evidence="2" type="ORF">MTBBW1_1980020</name>
</gene>
<dbReference type="AlphaFoldDB" id="A0A1W1HBP1"/>
<dbReference type="OrthoDB" id="9811593at2"/>
<dbReference type="PANTHER" id="PTHR37460">
    <property type="entry name" value="ENDONUCLEASE III"/>
    <property type="match status" value="1"/>
</dbReference>
<dbReference type="CDD" id="cd10441">
    <property type="entry name" value="GIY-YIG_COG1833"/>
    <property type="match status" value="1"/>
</dbReference>
<accession>A0A1W1HBP1</accession>
<sequence length="151" mass="17600">MTQIDPKSKGTYILILQLKKKQHITVGKLGEIKFSKGYYAYVGSAFGTGGLNSRINHHRKTPKKRLHWHIDYLREEAELKQVWVSDHEENLEHEWASILSHIAIKPISKFGCSDCKCESHLFHFKTMGFMKDFKEIVAEKNYIIKPFQNLP</sequence>
<feature type="domain" description="GIY-YIG" evidence="1">
    <location>
        <begin position="26"/>
        <end position="125"/>
    </location>
</feature>
<name>A0A1W1HBP1_9BACT</name>